<sequence>MKVLIVGAHGKIGKIISKKMSDSETYSPVAFIRKEEQKAYFNDINVPTVVSSLEYSIDALKDIIKDFDAVVFTAGSGGSTGDDKTLEIDLDGAVKTMIAAKDAGVNRYVIVSAAYADDREFWNSASIKPYYIAKHYADLYLKNSGLDYTILRPVALTDDPAQDSLVFLETDGKLNKQVSRENVAILVLEVLPDATHFKKVHEFSN</sequence>
<evidence type="ECO:0000313" key="2">
    <source>
        <dbReference type="EMBL" id="GLB49875.1"/>
    </source>
</evidence>
<feature type="domain" description="NAD(P)-binding" evidence="1">
    <location>
        <begin position="7"/>
        <end position="192"/>
    </location>
</feature>
<comment type="caution">
    <text evidence="2">The sequence shown here is derived from an EMBL/GenBank/DDBJ whole genome shotgun (WGS) entry which is preliminary data.</text>
</comment>
<dbReference type="Pfam" id="PF13460">
    <property type="entry name" value="NAD_binding_10"/>
    <property type="match status" value="1"/>
</dbReference>
<evidence type="ECO:0000313" key="3">
    <source>
        <dbReference type="Proteomes" id="UP001143543"/>
    </source>
</evidence>
<dbReference type="PANTHER" id="PTHR15020">
    <property type="entry name" value="FLAVIN REDUCTASE-RELATED"/>
    <property type="match status" value="1"/>
</dbReference>
<dbReference type="Gene3D" id="3.40.50.720">
    <property type="entry name" value="NAD(P)-binding Rossmann-like Domain"/>
    <property type="match status" value="1"/>
</dbReference>
<gene>
    <name evidence="2" type="ORF">Y10_22430</name>
</gene>
<name>A0ABQ5MKD4_9FLAO</name>
<dbReference type="SUPFAM" id="SSF51735">
    <property type="entry name" value="NAD(P)-binding Rossmann-fold domains"/>
    <property type="match status" value="1"/>
</dbReference>
<keyword evidence="3" id="KW-1185">Reference proteome</keyword>
<dbReference type="InterPro" id="IPR016040">
    <property type="entry name" value="NAD(P)-bd_dom"/>
</dbReference>
<protein>
    <recommendedName>
        <fullName evidence="1">NAD(P)-binding domain-containing protein</fullName>
    </recommendedName>
</protein>
<evidence type="ECO:0000259" key="1">
    <source>
        <dbReference type="Pfam" id="PF13460"/>
    </source>
</evidence>
<dbReference type="Proteomes" id="UP001143543">
    <property type="component" value="Unassembled WGS sequence"/>
</dbReference>
<accession>A0ABQ5MKD4</accession>
<dbReference type="RefSeq" id="WP_281765495.1">
    <property type="nucleotide sequence ID" value="NZ_BRVO01000002.1"/>
</dbReference>
<dbReference type="EMBL" id="BRVO01000002">
    <property type="protein sequence ID" value="GLB49875.1"/>
    <property type="molecule type" value="Genomic_DNA"/>
</dbReference>
<proteinExistence type="predicted"/>
<dbReference type="PANTHER" id="PTHR15020:SF50">
    <property type="entry name" value="UPF0659 PROTEIN YMR090W"/>
    <property type="match status" value="1"/>
</dbReference>
<reference evidence="2" key="1">
    <citation type="submission" date="2022-07" db="EMBL/GenBank/DDBJ databases">
        <title>Taxonomy of Novel Oxalotrophic and Methylotrophic Bacteria.</title>
        <authorList>
            <person name="Sahin N."/>
            <person name="Tani A."/>
        </authorList>
    </citation>
    <scope>NUCLEOTIDE SEQUENCE</scope>
    <source>
        <strain evidence="2">Y10</strain>
    </source>
</reference>
<dbReference type="CDD" id="cd05243">
    <property type="entry name" value="SDR_a5"/>
    <property type="match status" value="1"/>
</dbReference>
<organism evidence="2 3">
    <name type="scientific">Neptunitalea lumnitzerae</name>
    <dbReference type="NCBI Taxonomy" id="2965509"/>
    <lineage>
        <taxon>Bacteria</taxon>
        <taxon>Pseudomonadati</taxon>
        <taxon>Bacteroidota</taxon>
        <taxon>Flavobacteriia</taxon>
        <taxon>Flavobacteriales</taxon>
        <taxon>Flavobacteriaceae</taxon>
        <taxon>Neptunitalea</taxon>
    </lineage>
</organism>
<dbReference type="InterPro" id="IPR036291">
    <property type="entry name" value="NAD(P)-bd_dom_sf"/>
</dbReference>